<dbReference type="Proteomes" id="UP000693946">
    <property type="component" value="Linkage Group LG1"/>
</dbReference>
<feature type="region of interest" description="Disordered" evidence="1">
    <location>
        <begin position="36"/>
        <end position="58"/>
    </location>
</feature>
<accession>A0AAV6TBX5</accession>
<dbReference type="AlphaFoldDB" id="A0AAV6TBX5"/>
<evidence type="ECO:0000313" key="2">
    <source>
        <dbReference type="EMBL" id="KAG7526713.1"/>
    </source>
</evidence>
<organism evidence="2 3">
    <name type="scientific">Solea senegalensis</name>
    <name type="common">Senegalese sole</name>
    <dbReference type="NCBI Taxonomy" id="28829"/>
    <lineage>
        <taxon>Eukaryota</taxon>
        <taxon>Metazoa</taxon>
        <taxon>Chordata</taxon>
        <taxon>Craniata</taxon>
        <taxon>Vertebrata</taxon>
        <taxon>Euteleostomi</taxon>
        <taxon>Actinopterygii</taxon>
        <taxon>Neopterygii</taxon>
        <taxon>Teleostei</taxon>
        <taxon>Neoteleostei</taxon>
        <taxon>Acanthomorphata</taxon>
        <taxon>Carangaria</taxon>
        <taxon>Pleuronectiformes</taxon>
        <taxon>Pleuronectoidei</taxon>
        <taxon>Soleidae</taxon>
        <taxon>Solea</taxon>
    </lineage>
</organism>
<proteinExistence type="predicted"/>
<gene>
    <name evidence="2" type="ORF">JOB18_044365</name>
</gene>
<evidence type="ECO:0000313" key="3">
    <source>
        <dbReference type="Proteomes" id="UP000693946"/>
    </source>
</evidence>
<reference evidence="2 3" key="1">
    <citation type="journal article" date="2021" name="Sci. Rep.">
        <title>Chromosome anchoring in Senegalese sole (Solea senegalensis) reveals sex-associated markers and genome rearrangements in flatfish.</title>
        <authorList>
            <person name="Guerrero-Cozar I."/>
            <person name="Gomez-Garrido J."/>
            <person name="Berbel C."/>
            <person name="Martinez-Blanch J.F."/>
            <person name="Alioto T."/>
            <person name="Claros M.G."/>
            <person name="Gagnaire P.A."/>
            <person name="Manchado M."/>
        </authorList>
    </citation>
    <scope>NUCLEOTIDE SEQUENCE [LARGE SCALE GENOMIC DNA]</scope>
    <source>
        <strain evidence="2">Sse05_10M</strain>
    </source>
</reference>
<dbReference type="EMBL" id="JAGKHQ010000001">
    <property type="protein sequence ID" value="KAG7526713.1"/>
    <property type="molecule type" value="Genomic_DNA"/>
</dbReference>
<protein>
    <submittedName>
        <fullName evidence="2">Uncharacterized protein</fullName>
    </submittedName>
</protein>
<evidence type="ECO:0000256" key="1">
    <source>
        <dbReference type="SAM" id="MobiDB-lite"/>
    </source>
</evidence>
<keyword evidence="3" id="KW-1185">Reference proteome</keyword>
<name>A0AAV6TBX5_SOLSE</name>
<comment type="caution">
    <text evidence="2">The sequence shown here is derived from an EMBL/GenBank/DDBJ whole genome shotgun (WGS) entry which is preliminary data.</text>
</comment>
<sequence length="125" mass="13359">MSAYSGVTPKLQNWLTSQVHYGAGTGFQMLNGLDKDDEKRGCGEEAVESKSSTEYPRGGHAAISSPCSAMFLDLCYSAVLPPPKALWVIVNVAISLAPLCGQLIAAPRPPMRFDSTLFGRGVVKQ</sequence>